<dbReference type="InterPro" id="IPR006311">
    <property type="entry name" value="TAT_signal"/>
</dbReference>
<organism evidence="8 9">
    <name type="scientific">Nocardioides thalensis</name>
    <dbReference type="NCBI Taxonomy" id="1914755"/>
    <lineage>
        <taxon>Bacteria</taxon>
        <taxon>Bacillati</taxon>
        <taxon>Actinomycetota</taxon>
        <taxon>Actinomycetes</taxon>
        <taxon>Propionibacteriales</taxon>
        <taxon>Nocardioidaceae</taxon>
        <taxon>Nocardioides</taxon>
    </lineage>
</organism>
<evidence type="ECO:0000256" key="6">
    <source>
        <dbReference type="SAM" id="SignalP"/>
    </source>
</evidence>
<dbReference type="GO" id="GO:0046872">
    <property type="term" value="F:metal ion binding"/>
    <property type="evidence" value="ECO:0007669"/>
    <property type="project" value="UniProtKB-KW"/>
</dbReference>
<keyword evidence="2" id="KW-0479">Metal-binding</keyword>
<feature type="domain" description="Rieske" evidence="7">
    <location>
        <begin position="67"/>
        <end position="160"/>
    </location>
</feature>
<dbReference type="FunFam" id="2.102.10.10:FF:000016">
    <property type="entry name" value="Nitrite reductase/ring-hydroxylating ferredoxin subunit"/>
    <property type="match status" value="1"/>
</dbReference>
<dbReference type="EMBL" id="JACCFP010000001">
    <property type="protein sequence ID" value="NYJ01246.1"/>
    <property type="molecule type" value="Genomic_DNA"/>
</dbReference>
<evidence type="ECO:0000313" key="9">
    <source>
        <dbReference type="Proteomes" id="UP000530424"/>
    </source>
</evidence>
<dbReference type="SUPFAM" id="SSF50022">
    <property type="entry name" value="ISP domain"/>
    <property type="match status" value="1"/>
</dbReference>
<dbReference type="GO" id="GO:0004497">
    <property type="term" value="F:monooxygenase activity"/>
    <property type="evidence" value="ECO:0007669"/>
    <property type="project" value="UniProtKB-ARBA"/>
</dbReference>
<keyword evidence="9" id="KW-1185">Reference proteome</keyword>
<proteinExistence type="predicted"/>
<dbReference type="PROSITE" id="PS51296">
    <property type="entry name" value="RIESKE"/>
    <property type="match status" value="1"/>
</dbReference>
<dbReference type="PROSITE" id="PS51318">
    <property type="entry name" value="TAT"/>
    <property type="match status" value="1"/>
</dbReference>
<evidence type="ECO:0000256" key="1">
    <source>
        <dbReference type="ARBA" id="ARBA00022714"/>
    </source>
</evidence>
<feature type="region of interest" description="Disordered" evidence="5">
    <location>
        <begin position="25"/>
        <end position="79"/>
    </location>
</feature>
<evidence type="ECO:0000256" key="2">
    <source>
        <dbReference type="ARBA" id="ARBA00022723"/>
    </source>
</evidence>
<dbReference type="Proteomes" id="UP000530424">
    <property type="component" value="Unassembled WGS sequence"/>
</dbReference>
<keyword evidence="3" id="KW-0408">Iron</keyword>
<dbReference type="Pfam" id="PF00355">
    <property type="entry name" value="Rieske"/>
    <property type="match status" value="1"/>
</dbReference>
<dbReference type="InterPro" id="IPR036922">
    <property type="entry name" value="Rieske_2Fe-2S_sf"/>
</dbReference>
<evidence type="ECO:0000256" key="3">
    <source>
        <dbReference type="ARBA" id="ARBA00023004"/>
    </source>
</evidence>
<evidence type="ECO:0000256" key="4">
    <source>
        <dbReference type="ARBA" id="ARBA00023014"/>
    </source>
</evidence>
<evidence type="ECO:0000259" key="7">
    <source>
        <dbReference type="PROSITE" id="PS51296"/>
    </source>
</evidence>
<keyword evidence="1" id="KW-0001">2Fe-2S</keyword>
<sequence>MTAPVSRRIVFQGLGALGVAAALAGCGGSDDPDTDAGTGGADPQSSGGTTDEPTSGGGSGTGGAGGGTELATTDEVPVGGGLILGDEKIVITQPTEGDFKAFTAVCTHQGLTVTSVEDGTIHCANHGSAFSAETGDVENPPAAAPLAEVQITVEGDRILLAA</sequence>
<keyword evidence="6" id="KW-0732">Signal</keyword>
<reference evidence="8 9" key="1">
    <citation type="submission" date="2020-07" db="EMBL/GenBank/DDBJ databases">
        <title>Sequencing the genomes of 1000 actinobacteria strains.</title>
        <authorList>
            <person name="Klenk H.-P."/>
        </authorList>
    </citation>
    <scope>NUCLEOTIDE SEQUENCE [LARGE SCALE GENOMIC DNA]</scope>
    <source>
        <strain evidence="8 9">DSM 103833</strain>
    </source>
</reference>
<dbReference type="GO" id="GO:0051537">
    <property type="term" value="F:2 iron, 2 sulfur cluster binding"/>
    <property type="evidence" value="ECO:0007669"/>
    <property type="project" value="UniProtKB-KW"/>
</dbReference>
<evidence type="ECO:0000256" key="5">
    <source>
        <dbReference type="SAM" id="MobiDB-lite"/>
    </source>
</evidence>
<evidence type="ECO:0000313" key="8">
    <source>
        <dbReference type="EMBL" id="NYJ01246.1"/>
    </source>
</evidence>
<feature type="compositionally biased region" description="Gly residues" evidence="5">
    <location>
        <begin position="55"/>
        <end position="68"/>
    </location>
</feature>
<feature type="signal peptide" evidence="6">
    <location>
        <begin position="1"/>
        <end position="24"/>
    </location>
</feature>
<feature type="chain" id="PRO_5038342005" evidence="6">
    <location>
        <begin position="25"/>
        <end position="162"/>
    </location>
</feature>
<dbReference type="GO" id="GO:0016705">
    <property type="term" value="F:oxidoreductase activity, acting on paired donors, with incorporation or reduction of molecular oxygen"/>
    <property type="evidence" value="ECO:0007669"/>
    <property type="project" value="UniProtKB-ARBA"/>
</dbReference>
<dbReference type="CDD" id="cd03467">
    <property type="entry name" value="Rieske"/>
    <property type="match status" value="1"/>
</dbReference>
<feature type="compositionally biased region" description="Low complexity" evidence="5">
    <location>
        <begin position="41"/>
        <end position="54"/>
    </location>
</feature>
<keyword evidence="4" id="KW-0411">Iron-sulfur</keyword>
<dbReference type="InterPro" id="IPR017941">
    <property type="entry name" value="Rieske_2Fe-2S"/>
</dbReference>
<dbReference type="Gene3D" id="2.102.10.10">
    <property type="entry name" value="Rieske [2Fe-2S] iron-sulphur domain"/>
    <property type="match status" value="1"/>
</dbReference>
<gene>
    <name evidence="8" type="ORF">HNR19_001944</name>
</gene>
<accession>A0A853C2K8</accession>
<dbReference type="AlphaFoldDB" id="A0A853C2K8"/>
<name>A0A853C2K8_9ACTN</name>
<protein>
    <submittedName>
        <fullName evidence="8">Rieske Fe-S protein</fullName>
    </submittedName>
</protein>
<dbReference type="RefSeq" id="WP_179667753.1">
    <property type="nucleotide sequence ID" value="NZ_JACCFP010000001.1"/>
</dbReference>
<comment type="caution">
    <text evidence="8">The sequence shown here is derived from an EMBL/GenBank/DDBJ whole genome shotgun (WGS) entry which is preliminary data.</text>
</comment>
<dbReference type="PROSITE" id="PS51257">
    <property type="entry name" value="PROKAR_LIPOPROTEIN"/>
    <property type="match status" value="1"/>
</dbReference>